<feature type="chain" id="PRO_5039201048" evidence="2">
    <location>
        <begin position="39"/>
        <end position="357"/>
    </location>
</feature>
<dbReference type="PIRSF" id="PIRSF017082">
    <property type="entry name" value="YflP"/>
    <property type="match status" value="1"/>
</dbReference>
<evidence type="ECO:0000256" key="2">
    <source>
        <dbReference type="SAM" id="SignalP"/>
    </source>
</evidence>
<dbReference type="KEGG" id="ngv:CDO52_23795"/>
<keyword evidence="2" id="KW-0732">Signal</keyword>
<keyword evidence="4" id="KW-1185">Reference proteome</keyword>
<feature type="signal peptide" evidence="2">
    <location>
        <begin position="1"/>
        <end position="38"/>
    </location>
</feature>
<sequence length="357" mass="36858">MFRARPAAPSTAATPTSAASRAAAGAAACVGLALVATACGSGGGQNADGPWAPTRPIEIVAPAATGGGWDTLARTSSRVLEEEGLVDKPIQVVNKPGGGGAIGWAYVAATPDDPHRLFVTSPPMTLVPLTDDSTYDHEDFTPIARLSTGYMAYLVPADSPLKTFDDLVEAMREDPGEISVAGGSSPGSMDHVALAGAVDAAGLDPKDLNYVPFDGGGEALAQALGGHVDAAVTGASEATGLVESGDLRALAVSSPERVETLPDVPTLTEEGVDYTFDIWRGVMGPGGMTDDQVAYYEKAFADMAEKDSWKTETRKLGWVDSYMGSEDFGAFLDQSRAESAQILSEVGLRKDEGGTQS</sequence>
<accession>A0A223SB77</accession>
<gene>
    <name evidence="3" type="ORF">CDO52_23795</name>
</gene>
<dbReference type="SUPFAM" id="SSF53850">
    <property type="entry name" value="Periplasmic binding protein-like II"/>
    <property type="match status" value="1"/>
</dbReference>
<dbReference type="Gene3D" id="3.40.190.150">
    <property type="entry name" value="Bordetella uptake gene, domain 1"/>
    <property type="match status" value="1"/>
</dbReference>
<dbReference type="AlphaFoldDB" id="A0A223SB77"/>
<proteinExistence type="inferred from homology"/>
<dbReference type="PANTHER" id="PTHR42928:SF3">
    <property type="entry name" value="UPF0065 PROTEIN YFLP"/>
    <property type="match status" value="1"/>
</dbReference>
<reference evidence="3 4" key="1">
    <citation type="submission" date="2017-08" db="EMBL/GenBank/DDBJ databases">
        <title>The complete genome sequence of Nocardiopsis gilva YIM 90087.</title>
        <authorList>
            <person name="Yin M."/>
            <person name="Tang S."/>
        </authorList>
    </citation>
    <scope>NUCLEOTIDE SEQUENCE [LARGE SCALE GENOMIC DNA]</scope>
    <source>
        <strain evidence="3 4">YIM 90087</strain>
    </source>
</reference>
<dbReference type="Proteomes" id="UP000215005">
    <property type="component" value="Chromosome"/>
</dbReference>
<organism evidence="3 4">
    <name type="scientific">Nocardiopsis gilva YIM 90087</name>
    <dbReference type="NCBI Taxonomy" id="1235441"/>
    <lineage>
        <taxon>Bacteria</taxon>
        <taxon>Bacillati</taxon>
        <taxon>Actinomycetota</taxon>
        <taxon>Actinomycetes</taxon>
        <taxon>Streptosporangiales</taxon>
        <taxon>Nocardiopsidaceae</taxon>
        <taxon>Nocardiopsis</taxon>
    </lineage>
</organism>
<evidence type="ECO:0000256" key="1">
    <source>
        <dbReference type="ARBA" id="ARBA00006987"/>
    </source>
</evidence>
<dbReference type="OrthoDB" id="9780943at2"/>
<dbReference type="RefSeq" id="WP_094932719.1">
    <property type="nucleotide sequence ID" value="NZ_CP022753.1"/>
</dbReference>
<dbReference type="Pfam" id="PF03401">
    <property type="entry name" value="TctC"/>
    <property type="match status" value="1"/>
</dbReference>
<dbReference type="CDD" id="cd07012">
    <property type="entry name" value="PBP2_Bug_TTT"/>
    <property type="match status" value="1"/>
</dbReference>
<dbReference type="EMBL" id="CP022753">
    <property type="protein sequence ID" value="ASU85418.1"/>
    <property type="molecule type" value="Genomic_DNA"/>
</dbReference>
<evidence type="ECO:0000313" key="4">
    <source>
        <dbReference type="Proteomes" id="UP000215005"/>
    </source>
</evidence>
<dbReference type="InterPro" id="IPR005064">
    <property type="entry name" value="BUG"/>
</dbReference>
<name>A0A223SB77_9ACTN</name>
<dbReference type="InterPro" id="IPR042100">
    <property type="entry name" value="Bug_dom1"/>
</dbReference>
<dbReference type="Gene3D" id="3.40.190.10">
    <property type="entry name" value="Periplasmic binding protein-like II"/>
    <property type="match status" value="1"/>
</dbReference>
<comment type="similarity">
    <text evidence="1">Belongs to the UPF0065 (bug) family.</text>
</comment>
<protein>
    <submittedName>
        <fullName evidence="3">Tricarboxylic transporter</fullName>
    </submittedName>
</protein>
<evidence type="ECO:0000313" key="3">
    <source>
        <dbReference type="EMBL" id="ASU85418.1"/>
    </source>
</evidence>
<dbReference type="PANTHER" id="PTHR42928">
    <property type="entry name" value="TRICARBOXYLATE-BINDING PROTEIN"/>
    <property type="match status" value="1"/>
</dbReference>